<dbReference type="AlphaFoldDB" id="B9FSY2"/>
<reference evidence="2" key="1">
    <citation type="journal article" date="2005" name="PLoS Biol.">
        <title>The genomes of Oryza sativa: a history of duplications.</title>
        <authorList>
            <person name="Yu J."/>
            <person name="Wang J."/>
            <person name="Lin W."/>
            <person name="Li S."/>
            <person name="Li H."/>
            <person name="Zhou J."/>
            <person name="Ni P."/>
            <person name="Dong W."/>
            <person name="Hu S."/>
            <person name="Zeng C."/>
            <person name="Zhang J."/>
            <person name="Zhang Y."/>
            <person name="Li R."/>
            <person name="Xu Z."/>
            <person name="Li S."/>
            <person name="Li X."/>
            <person name="Zheng H."/>
            <person name="Cong L."/>
            <person name="Lin L."/>
            <person name="Yin J."/>
            <person name="Geng J."/>
            <person name="Li G."/>
            <person name="Shi J."/>
            <person name="Liu J."/>
            <person name="Lv H."/>
            <person name="Li J."/>
            <person name="Wang J."/>
            <person name="Deng Y."/>
            <person name="Ran L."/>
            <person name="Shi X."/>
            <person name="Wang X."/>
            <person name="Wu Q."/>
            <person name="Li C."/>
            <person name="Ren X."/>
            <person name="Wang J."/>
            <person name="Wang X."/>
            <person name="Li D."/>
            <person name="Liu D."/>
            <person name="Zhang X."/>
            <person name="Ji Z."/>
            <person name="Zhao W."/>
            <person name="Sun Y."/>
            <person name="Zhang Z."/>
            <person name="Bao J."/>
            <person name="Han Y."/>
            <person name="Dong L."/>
            <person name="Ji J."/>
            <person name="Chen P."/>
            <person name="Wu S."/>
            <person name="Liu J."/>
            <person name="Xiao Y."/>
            <person name="Bu D."/>
            <person name="Tan J."/>
            <person name="Yang L."/>
            <person name="Ye C."/>
            <person name="Zhang J."/>
            <person name="Xu J."/>
            <person name="Zhou Y."/>
            <person name="Yu Y."/>
            <person name="Zhang B."/>
            <person name="Zhuang S."/>
            <person name="Wei H."/>
            <person name="Liu B."/>
            <person name="Lei M."/>
            <person name="Yu H."/>
            <person name="Li Y."/>
            <person name="Xu H."/>
            <person name="Wei S."/>
            <person name="He X."/>
            <person name="Fang L."/>
            <person name="Zhang Z."/>
            <person name="Zhang Y."/>
            <person name="Huang X."/>
            <person name="Su Z."/>
            <person name="Tong W."/>
            <person name="Li J."/>
            <person name="Tong Z."/>
            <person name="Li S."/>
            <person name="Ye J."/>
            <person name="Wang L."/>
            <person name="Fang L."/>
            <person name="Lei T."/>
            <person name="Chen C."/>
            <person name="Chen H."/>
            <person name="Xu Z."/>
            <person name="Li H."/>
            <person name="Huang H."/>
            <person name="Zhang F."/>
            <person name="Xu H."/>
            <person name="Li N."/>
            <person name="Zhao C."/>
            <person name="Li S."/>
            <person name="Dong L."/>
            <person name="Huang Y."/>
            <person name="Li L."/>
            <person name="Xi Y."/>
            <person name="Qi Q."/>
            <person name="Li W."/>
            <person name="Zhang B."/>
            <person name="Hu W."/>
            <person name="Zhang Y."/>
            <person name="Tian X."/>
            <person name="Jiao Y."/>
            <person name="Liang X."/>
            <person name="Jin J."/>
            <person name="Gao L."/>
            <person name="Zheng W."/>
            <person name="Hao B."/>
            <person name="Liu S."/>
            <person name="Wang W."/>
            <person name="Yuan L."/>
            <person name="Cao M."/>
            <person name="McDermott J."/>
            <person name="Samudrala R."/>
            <person name="Wang J."/>
            <person name="Wong G.K."/>
            <person name="Yang H."/>
        </authorList>
    </citation>
    <scope>NUCLEOTIDE SEQUENCE [LARGE SCALE GENOMIC DNA]</scope>
</reference>
<reference evidence="2" key="2">
    <citation type="submission" date="2008-12" db="EMBL/GenBank/DDBJ databases">
        <title>Improved gene annotation of the rice (Oryza sativa) genomes.</title>
        <authorList>
            <person name="Wang J."/>
            <person name="Li R."/>
            <person name="Fan W."/>
            <person name="Huang Q."/>
            <person name="Zhang J."/>
            <person name="Zhou Y."/>
            <person name="Hu Y."/>
            <person name="Zi S."/>
            <person name="Li J."/>
            <person name="Ni P."/>
            <person name="Zheng H."/>
            <person name="Zhang Y."/>
            <person name="Zhao M."/>
            <person name="Hao Q."/>
            <person name="McDermott J."/>
            <person name="Samudrala R."/>
            <person name="Kristiansen K."/>
            <person name="Wong G.K.-S."/>
        </authorList>
    </citation>
    <scope>NUCLEOTIDE SEQUENCE</scope>
</reference>
<feature type="region of interest" description="Disordered" evidence="1">
    <location>
        <begin position="76"/>
        <end position="108"/>
    </location>
</feature>
<organism evidence="2">
    <name type="scientific">Oryza sativa subsp. japonica</name>
    <name type="common">Rice</name>
    <dbReference type="NCBI Taxonomy" id="39947"/>
    <lineage>
        <taxon>Eukaryota</taxon>
        <taxon>Viridiplantae</taxon>
        <taxon>Streptophyta</taxon>
        <taxon>Embryophyta</taxon>
        <taxon>Tracheophyta</taxon>
        <taxon>Spermatophyta</taxon>
        <taxon>Magnoliopsida</taxon>
        <taxon>Liliopsida</taxon>
        <taxon>Poales</taxon>
        <taxon>Poaceae</taxon>
        <taxon>BOP clade</taxon>
        <taxon>Oryzoideae</taxon>
        <taxon>Oryzeae</taxon>
        <taxon>Oryzinae</taxon>
        <taxon>Oryza</taxon>
        <taxon>Oryza sativa</taxon>
    </lineage>
</organism>
<protein>
    <submittedName>
        <fullName evidence="2">Uncharacterized protein</fullName>
    </submittedName>
</protein>
<feature type="compositionally biased region" description="Basic and acidic residues" evidence="1">
    <location>
        <begin position="94"/>
        <end position="108"/>
    </location>
</feature>
<evidence type="ECO:0000313" key="2">
    <source>
        <dbReference type="EMBL" id="EEE65593.1"/>
    </source>
</evidence>
<dbReference type="EMBL" id="CM000143">
    <property type="protein sequence ID" value="EEE65593.1"/>
    <property type="molecule type" value="Genomic_DNA"/>
</dbReference>
<gene>
    <name evidence="2" type="ORF">OsJ_21123</name>
</gene>
<dbReference type="Proteomes" id="UP000007752">
    <property type="component" value="Chromosome 6"/>
</dbReference>
<evidence type="ECO:0000256" key="1">
    <source>
        <dbReference type="SAM" id="MobiDB-lite"/>
    </source>
</evidence>
<proteinExistence type="predicted"/>
<accession>B9FSY2</accession>
<name>B9FSY2_ORYSJ</name>
<sequence length="125" mass="14305">MKKFQNNAEITNIASIVHRSASLEKIIFNKGSAPNLEKIIWSRPSFAELEPLPGIGNVEKLKELDLDCDNVPKQVKKDIRAHKNKPVLTPKKPQRQDQALKEEHGDESWLRRGCASYFSKKEDQQ</sequence>